<protein>
    <submittedName>
        <fullName evidence="1">Uncharacterized protein</fullName>
    </submittedName>
</protein>
<sequence>MPGFFQIVKEAWDSDVSGTLLFIVVRKLSILKKRLIEWKKAQGNIPMKLSEASLKLETLQSLLVSDPRDLLIHEQERMARFELDQFFRAEESMYKQRARELAGNLGDSNTKYFYRLMKKRQSQAYISRITDADNNVYIDSTGIAVVFVSHFQNILGPAVQSQYPDLSHISPLGPNKAPEDYVWSVEGSASKDPPKVSENWISATLLLTPIIATYTRSQCKSLHLEVDLEEAAGRLHPV</sequence>
<evidence type="ECO:0000313" key="2">
    <source>
        <dbReference type="Proteomes" id="UP001234297"/>
    </source>
</evidence>
<dbReference type="EMBL" id="CM056818">
    <property type="protein sequence ID" value="KAJ8622040.1"/>
    <property type="molecule type" value="Genomic_DNA"/>
</dbReference>
<accession>A0ACC2KLN4</accession>
<reference evidence="1 2" key="1">
    <citation type="journal article" date="2022" name="Hortic Res">
        <title>A haplotype resolved chromosomal level avocado genome allows analysis of novel avocado genes.</title>
        <authorList>
            <person name="Nath O."/>
            <person name="Fletcher S.J."/>
            <person name="Hayward A."/>
            <person name="Shaw L.M."/>
            <person name="Masouleh A.K."/>
            <person name="Furtado A."/>
            <person name="Henry R.J."/>
            <person name="Mitter N."/>
        </authorList>
    </citation>
    <scope>NUCLEOTIDE SEQUENCE [LARGE SCALE GENOMIC DNA]</scope>
    <source>
        <strain evidence="2">cv. Hass</strain>
    </source>
</reference>
<keyword evidence="2" id="KW-1185">Reference proteome</keyword>
<evidence type="ECO:0000313" key="1">
    <source>
        <dbReference type="EMBL" id="KAJ8622040.1"/>
    </source>
</evidence>
<proteinExistence type="predicted"/>
<name>A0ACC2KLN4_PERAE</name>
<dbReference type="Proteomes" id="UP001234297">
    <property type="component" value="Chromosome 10"/>
</dbReference>
<organism evidence="1 2">
    <name type="scientific">Persea americana</name>
    <name type="common">Avocado</name>
    <dbReference type="NCBI Taxonomy" id="3435"/>
    <lineage>
        <taxon>Eukaryota</taxon>
        <taxon>Viridiplantae</taxon>
        <taxon>Streptophyta</taxon>
        <taxon>Embryophyta</taxon>
        <taxon>Tracheophyta</taxon>
        <taxon>Spermatophyta</taxon>
        <taxon>Magnoliopsida</taxon>
        <taxon>Magnoliidae</taxon>
        <taxon>Laurales</taxon>
        <taxon>Lauraceae</taxon>
        <taxon>Persea</taxon>
    </lineage>
</organism>
<gene>
    <name evidence="1" type="ORF">MRB53_030569</name>
</gene>
<comment type="caution">
    <text evidence="1">The sequence shown here is derived from an EMBL/GenBank/DDBJ whole genome shotgun (WGS) entry which is preliminary data.</text>
</comment>